<dbReference type="Pfam" id="PF01841">
    <property type="entry name" value="Transglut_core"/>
    <property type="match status" value="1"/>
</dbReference>
<dbReference type="AlphaFoldDB" id="A0A315WBA0"/>
<feature type="domain" description="Transglutaminase-like" evidence="42">
    <location>
        <begin position="492"/>
        <end position="586"/>
    </location>
</feature>
<dbReference type="SUPFAM" id="SSF81296">
    <property type="entry name" value="E set domains"/>
    <property type="match status" value="2"/>
</dbReference>
<evidence type="ECO:0000256" key="28">
    <source>
        <dbReference type="ARBA" id="ARBA00039019"/>
    </source>
</evidence>
<evidence type="ECO:0000256" key="19">
    <source>
        <dbReference type="ARBA" id="ARBA00022837"/>
    </source>
</evidence>
<keyword evidence="14" id="KW-0645">Protease</keyword>
<evidence type="ECO:0000256" key="30">
    <source>
        <dbReference type="ARBA" id="ARBA00041650"/>
    </source>
</evidence>
<evidence type="ECO:0000256" key="2">
    <source>
        <dbReference type="ARBA" id="ARBA00004123"/>
    </source>
</evidence>
<dbReference type="EMBL" id="NHOQ01000035">
    <property type="protein sequence ID" value="PWA33452.1"/>
    <property type="molecule type" value="Genomic_DNA"/>
</dbReference>
<comment type="catalytic activity">
    <reaction evidence="26">
        <text>L-glutaminyl-[protein] + serotonin = 5-serotonyl-L-glutamyl-[protein] + NH4(+)</text>
        <dbReference type="Rhea" id="RHEA:66552"/>
        <dbReference type="Rhea" id="RHEA-COMP:10207"/>
        <dbReference type="Rhea" id="RHEA-COMP:17052"/>
        <dbReference type="ChEBI" id="CHEBI:28938"/>
        <dbReference type="ChEBI" id="CHEBI:30011"/>
        <dbReference type="ChEBI" id="CHEBI:167174"/>
        <dbReference type="ChEBI" id="CHEBI:350546"/>
    </reaction>
    <physiologicalReaction direction="left-to-right" evidence="26">
        <dbReference type="Rhea" id="RHEA:66553"/>
    </physiologicalReaction>
</comment>
<dbReference type="InterPro" id="IPR001102">
    <property type="entry name" value="Transglutaminase_N"/>
</dbReference>
<evidence type="ECO:0000256" key="36">
    <source>
        <dbReference type="ARBA" id="ARBA00043104"/>
    </source>
</evidence>
<comment type="similarity">
    <text evidence="8">Belongs to the transglutaminase superfamily. Transglutaminase family.</text>
</comment>
<evidence type="ECO:0000313" key="43">
    <source>
        <dbReference type="EMBL" id="PWA33452.1"/>
    </source>
</evidence>
<keyword evidence="22" id="KW-0472">Membrane</keyword>
<dbReference type="EC" id="2.3.2.13" evidence="25"/>
<dbReference type="Pfam" id="PF00868">
    <property type="entry name" value="Transglut_N"/>
    <property type="match status" value="2"/>
</dbReference>
<evidence type="ECO:0000256" key="13">
    <source>
        <dbReference type="ARBA" id="ARBA00022530"/>
    </source>
</evidence>
<evidence type="ECO:0000256" key="25">
    <source>
        <dbReference type="ARBA" id="ARBA00024222"/>
    </source>
</evidence>
<comment type="catalytic activity">
    <reaction evidence="41">
        <text>L-glutaminyl-[protein] + dopamine = 5-dopaminyl-L-glutamyl-[protein] + NH4(+)</text>
        <dbReference type="Rhea" id="RHEA:66556"/>
        <dbReference type="Rhea" id="RHEA-COMP:10207"/>
        <dbReference type="Rhea" id="RHEA-COMP:17053"/>
        <dbReference type="ChEBI" id="CHEBI:28938"/>
        <dbReference type="ChEBI" id="CHEBI:30011"/>
        <dbReference type="ChEBI" id="CHEBI:59905"/>
        <dbReference type="ChEBI" id="CHEBI:167175"/>
    </reaction>
    <physiologicalReaction direction="left-to-right" evidence="41">
        <dbReference type="Rhea" id="RHEA:66557"/>
    </physiologicalReaction>
</comment>
<evidence type="ECO:0000256" key="26">
    <source>
        <dbReference type="ARBA" id="ARBA00036377"/>
    </source>
</evidence>
<dbReference type="InterPro" id="IPR050779">
    <property type="entry name" value="Transglutaminase"/>
</dbReference>
<comment type="cofactor">
    <cofactor evidence="1">
        <name>Ca(2+)</name>
        <dbReference type="ChEBI" id="CHEBI:29108"/>
    </cofactor>
</comment>
<accession>A0A315WBA0</accession>
<name>A0A315WBA0_GAMAF</name>
<evidence type="ECO:0000259" key="42">
    <source>
        <dbReference type="SMART" id="SM00460"/>
    </source>
</evidence>
<dbReference type="STRING" id="33528.ENSGAFP00000011950"/>
<keyword evidence="20" id="KW-0496">Mitochondrion</keyword>
<evidence type="ECO:0000256" key="8">
    <source>
        <dbReference type="ARBA" id="ARBA00005968"/>
    </source>
</evidence>
<dbReference type="InterPro" id="IPR014756">
    <property type="entry name" value="Ig_E-set"/>
</dbReference>
<keyword evidence="19" id="KW-0106">Calcium</keyword>
<evidence type="ECO:0000256" key="11">
    <source>
        <dbReference type="ARBA" id="ARBA00022490"/>
    </source>
</evidence>
<dbReference type="InterPro" id="IPR008958">
    <property type="entry name" value="Transglutaminase_C"/>
</dbReference>
<comment type="catalytic activity">
    <reaction evidence="40">
        <text>L-glutaminyl-[protein] + (R)-noradrenaline = 5-(R)-noradrenalinyl-L-glutamyl-[protein] + NH4(+)</text>
        <dbReference type="Rhea" id="RHEA:66560"/>
        <dbReference type="Rhea" id="RHEA-COMP:10207"/>
        <dbReference type="Rhea" id="RHEA-COMP:17054"/>
        <dbReference type="ChEBI" id="CHEBI:28938"/>
        <dbReference type="ChEBI" id="CHEBI:30011"/>
        <dbReference type="ChEBI" id="CHEBI:72587"/>
        <dbReference type="ChEBI" id="CHEBI:167178"/>
    </reaction>
    <physiologicalReaction direction="left-to-right" evidence="40">
        <dbReference type="Rhea" id="RHEA:66561"/>
    </physiologicalReaction>
</comment>
<keyword evidence="18" id="KW-0378">Hydrolase</keyword>
<dbReference type="PANTHER" id="PTHR11590">
    <property type="entry name" value="PROTEIN-GLUTAMINE GAMMA-GLUTAMYLTRANSFERASE"/>
    <property type="match status" value="1"/>
</dbReference>
<evidence type="ECO:0000256" key="18">
    <source>
        <dbReference type="ARBA" id="ARBA00022801"/>
    </source>
</evidence>
<evidence type="ECO:0000256" key="39">
    <source>
        <dbReference type="ARBA" id="ARBA00047876"/>
    </source>
</evidence>
<evidence type="ECO:0000256" key="23">
    <source>
        <dbReference type="ARBA" id="ARBA00023242"/>
    </source>
</evidence>
<proteinExistence type="inferred from homology"/>
<evidence type="ECO:0000256" key="38">
    <source>
        <dbReference type="ARBA" id="ARBA00047868"/>
    </source>
</evidence>
<organism evidence="43 44">
    <name type="scientific">Gambusia affinis</name>
    <name type="common">Western mosquitofish</name>
    <name type="synonym">Heterandria affinis</name>
    <dbReference type="NCBI Taxonomy" id="33528"/>
    <lineage>
        <taxon>Eukaryota</taxon>
        <taxon>Metazoa</taxon>
        <taxon>Chordata</taxon>
        <taxon>Craniata</taxon>
        <taxon>Vertebrata</taxon>
        <taxon>Euteleostomi</taxon>
        <taxon>Actinopterygii</taxon>
        <taxon>Neopterygii</taxon>
        <taxon>Teleostei</taxon>
        <taxon>Neoteleostei</taxon>
        <taxon>Acanthomorphata</taxon>
        <taxon>Ovalentaria</taxon>
        <taxon>Atherinomorphae</taxon>
        <taxon>Cyprinodontiformes</taxon>
        <taxon>Poeciliidae</taxon>
        <taxon>Poeciliinae</taxon>
        <taxon>Gambusia</taxon>
    </lineage>
</organism>
<evidence type="ECO:0000256" key="34">
    <source>
        <dbReference type="ARBA" id="ARBA00042239"/>
    </source>
</evidence>
<evidence type="ECO:0000256" key="37">
    <source>
        <dbReference type="ARBA" id="ARBA00043138"/>
    </source>
</evidence>
<dbReference type="FunFam" id="3.90.260.10:FF:000001">
    <property type="entry name" value="Protein-glutamine gamma-glutamyltransferase 2"/>
    <property type="match status" value="1"/>
</dbReference>
<evidence type="ECO:0000256" key="7">
    <source>
        <dbReference type="ARBA" id="ARBA00004514"/>
    </source>
</evidence>
<dbReference type="GO" id="GO:0005694">
    <property type="term" value="C:chromosome"/>
    <property type="evidence" value="ECO:0007669"/>
    <property type="project" value="UniProtKB-SubCell"/>
</dbReference>
<comment type="catalytic activity">
    <reaction evidence="27">
        <text>L-glutaminyl-[protein] + L-lysyl-[protein] = [protein]-L-lysyl-N(6)-5-L-glutamyl-[protein] + NH4(+)</text>
        <dbReference type="Rhea" id="RHEA:54816"/>
        <dbReference type="Rhea" id="RHEA-COMP:9752"/>
        <dbReference type="Rhea" id="RHEA-COMP:10207"/>
        <dbReference type="Rhea" id="RHEA-COMP:14005"/>
        <dbReference type="ChEBI" id="CHEBI:28938"/>
        <dbReference type="ChEBI" id="CHEBI:29969"/>
        <dbReference type="ChEBI" id="CHEBI:30011"/>
        <dbReference type="ChEBI" id="CHEBI:138370"/>
        <dbReference type="EC" id="2.3.2.13"/>
    </reaction>
    <physiologicalReaction direction="left-to-right" evidence="27">
        <dbReference type="Rhea" id="RHEA:54817"/>
    </physiologicalReaction>
</comment>
<evidence type="ECO:0000256" key="41">
    <source>
        <dbReference type="ARBA" id="ARBA00048365"/>
    </source>
</evidence>
<keyword evidence="9" id="KW-0158">Chromosome</keyword>
<evidence type="ECO:0000256" key="10">
    <source>
        <dbReference type="ARBA" id="ARBA00022475"/>
    </source>
</evidence>
<dbReference type="GO" id="GO:0050568">
    <property type="term" value="F:protein-glutamine glutaminase activity"/>
    <property type="evidence" value="ECO:0007669"/>
    <property type="project" value="UniProtKB-EC"/>
</dbReference>
<dbReference type="EC" id="3.5.1.44" evidence="28"/>
<keyword evidence="44" id="KW-1185">Reference proteome</keyword>
<dbReference type="GO" id="GO:0003810">
    <property type="term" value="F:protein-glutamine gamma-glutamyltransferase activity"/>
    <property type="evidence" value="ECO:0007669"/>
    <property type="project" value="UniProtKB-EC"/>
</dbReference>
<dbReference type="InterPro" id="IPR013783">
    <property type="entry name" value="Ig-like_fold"/>
</dbReference>
<evidence type="ECO:0000256" key="9">
    <source>
        <dbReference type="ARBA" id="ARBA00022454"/>
    </source>
</evidence>
<evidence type="ECO:0000256" key="33">
    <source>
        <dbReference type="ARBA" id="ARBA00042105"/>
    </source>
</evidence>
<dbReference type="GO" id="GO:0005886">
    <property type="term" value="C:plasma membrane"/>
    <property type="evidence" value="ECO:0007669"/>
    <property type="project" value="UniProtKB-SubCell"/>
</dbReference>
<evidence type="ECO:0000256" key="35">
    <source>
        <dbReference type="ARBA" id="ARBA00042912"/>
    </source>
</evidence>
<dbReference type="InterPro" id="IPR036985">
    <property type="entry name" value="Transglutaminase-like_sf"/>
</dbReference>
<dbReference type="Gene3D" id="3.90.260.10">
    <property type="entry name" value="Transglutaminase-like"/>
    <property type="match status" value="1"/>
</dbReference>
<keyword evidence="11" id="KW-0963">Cytoplasm</keyword>
<keyword evidence="23" id="KW-0539">Nucleus</keyword>
<evidence type="ECO:0000256" key="4">
    <source>
        <dbReference type="ARBA" id="ARBA00004236"/>
    </source>
</evidence>
<dbReference type="Proteomes" id="UP000250572">
    <property type="component" value="Unassembled WGS sequence"/>
</dbReference>
<evidence type="ECO:0000313" key="44">
    <source>
        <dbReference type="Proteomes" id="UP000250572"/>
    </source>
</evidence>
<dbReference type="SUPFAM" id="SSF54001">
    <property type="entry name" value="Cysteine proteinases"/>
    <property type="match status" value="1"/>
</dbReference>
<evidence type="ECO:0000256" key="5">
    <source>
        <dbReference type="ARBA" id="ARBA00004286"/>
    </source>
</evidence>
<sequence length="985" mass="111480">MSMKLYWSRSNLPVVLMEKFQSNQVQHPSLQKQHRGSAFQEVDLHCETNNKPHHTNSVSVNQLIVRRGQPFSITLQLTKPFNPDFESDFKYGFQPTHWSGSYASFCKAASHGQRWLHDHYLAADRVVLKDPPIAITVSDEARVNQILSILRDADRLDSLELDLLIGSKHSRQVLKSGQALRRNLTLVFLKIGCQTRKCFKLGVVPYKSEERTLLSDFQRHQDQLHLFIGLDLHSETNNNQHRTSEISVKELIVRRGQTFQLTLRLARPFRPTFDQLTMTAVTGGHPSENLGTMSRFGVPDKVQCSGSAKAVWRAELQWSSSPETGVLVLDITPPASCPVGEYKMSAKLGEEERDLATLCVLFNPWCPEDWVFLPDEAERQEYVMNEHGIIYKGVDKYISPTHWDFGQFEEDMVKICMKILDYNIKHKRNPADDVSARCNPIYVSRVVTSMINSENGGGILKGQWGKDFSGGVPPTHWSGSYAILKKWSNSVFSSVKYGQCWVYAAVMCSVMRLLGIPCRVVTNYQSAHDTNKNLTVDTYYADYGVREKKSKDSVWNYHVWVECWMRRPDLAKDSKYDGWQVLDPTPQEKSDGMFCCGPAPVSAIRNGDTHLKYDVPFVFAEVNADCITWLVKRDGSMVNIETDNIKIGQNISTKCVGTNDRMNITDSYKQKEGTEQERNVFQYALTRLENEGEGETCAGDEKVGNGTNINNGSNENATNDQICSSTAPPQLFIRFAPMSMLMDGEDVSLQLILNSDSSATKRLSISVAVQAMRFSGQPAGNILSETLEQELLPGKDLIVPILVPFLAYHKYMIGCESMNISAVITDQQNKNHLFLAETRIVLMKPPMSITVFGESRVNRELIAEVIFQNPVKEILRNCSLTLTGSGLFKGELTTRLPDLLPKNRVRVKFNLVPYKSGERTLLVDFDCDSFRDIKNSCTVIGWDLLVLESQRSGFLKVRSPSTVMFLYFNTPESNHEFISRRTRLH</sequence>
<comment type="caution">
    <text evidence="43">The sequence shown here is derived from an EMBL/GenBank/DDBJ whole genome shotgun (WGS) entry which is preliminary data.</text>
</comment>
<evidence type="ECO:0000256" key="3">
    <source>
        <dbReference type="ARBA" id="ARBA00004173"/>
    </source>
</evidence>
<dbReference type="InterPro" id="IPR036238">
    <property type="entry name" value="Transglutaminase_C_sf"/>
</dbReference>
<evidence type="ECO:0000256" key="24">
    <source>
        <dbReference type="ARBA" id="ARBA00023315"/>
    </source>
</evidence>
<evidence type="ECO:0000256" key="16">
    <source>
        <dbReference type="ARBA" id="ARBA00022723"/>
    </source>
</evidence>
<evidence type="ECO:0000256" key="40">
    <source>
        <dbReference type="ARBA" id="ARBA00048230"/>
    </source>
</evidence>
<evidence type="ECO:0000256" key="6">
    <source>
        <dbReference type="ARBA" id="ARBA00004498"/>
    </source>
</evidence>
<dbReference type="FunFam" id="2.60.40.10:FF:000090">
    <property type="entry name" value="Protein-glutamine gamma-glutamyltransferase 2"/>
    <property type="match status" value="1"/>
</dbReference>
<keyword evidence="17" id="KW-0547">Nucleotide-binding</keyword>
<evidence type="ECO:0000256" key="31">
    <source>
        <dbReference type="ARBA" id="ARBA00041677"/>
    </source>
</evidence>
<dbReference type="Pfam" id="PF00927">
    <property type="entry name" value="Transglut_C"/>
    <property type="match status" value="1"/>
</dbReference>
<dbReference type="GO" id="GO:0046872">
    <property type="term" value="F:metal ion binding"/>
    <property type="evidence" value="ECO:0007669"/>
    <property type="project" value="UniProtKB-KW"/>
</dbReference>
<keyword evidence="15" id="KW-0808">Transferase</keyword>
<keyword evidence="10" id="KW-1003">Cell membrane</keyword>
<keyword evidence="21" id="KW-0342">GTP-binding</keyword>
<reference evidence="43 44" key="1">
    <citation type="journal article" date="2018" name="G3 (Bethesda)">
        <title>A High-Quality Reference Genome for the Invasive Mosquitofish Gambusia affinis Using a Chicago Library.</title>
        <authorList>
            <person name="Hoffberg S.L."/>
            <person name="Troendle N.J."/>
            <person name="Glenn T.C."/>
            <person name="Mahmud O."/>
            <person name="Louha S."/>
            <person name="Chalopin D."/>
            <person name="Bennetzen J.L."/>
            <person name="Mauricio R."/>
        </authorList>
    </citation>
    <scope>NUCLEOTIDE SEQUENCE [LARGE SCALE GENOMIC DNA]</scope>
    <source>
        <strain evidence="43">NE01/NJP1002.9</strain>
        <tissue evidence="43">Muscle</tissue>
    </source>
</reference>
<dbReference type="GO" id="GO:0005739">
    <property type="term" value="C:mitochondrion"/>
    <property type="evidence" value="ECO:0007669"/>
    <property type="project" value="UniProtKB-SubCell"/>
</dbReference>
<evidence type="ECO:0000256" key="27">
    <source>
        <dbReference type="ARBA" id="ARBA00036876"/>
    </source>
</evidence>
<evidence type="ECO:0000256" key="15">
    <source>
        <dbReference type="ARBA" id="ARBA00022679"/>
    </source>
</evidence>
<dbReference type="GO" id="GO:0007399">
    <property type="term" value="P:nervous system development"/>
    <property type="evidence" value="ECO:0007669"/>
    <property type="project" value="UniProtKB-ARBA"/>
</dbReference>
<keyword evidence="13" id="KW-0272">Extracellular matrix</keyword>
<evidence type="ECO:0000256" key="1">
    <source>
        <dbReference type="ARBA" id="ARBA00001913"/>
    </source>
</evidence>
<evidence type="ECO:0000256" key="22">
    <source>
        <dbReference type="ARBA" id="ARBA00023136"/>
    </source>
</evidence>
<dbReference type="GO" id="GO:0005829">
    <property type="term" value="C:cytosol"/>
    <property type="evidence" value="ECO:0007669"/>
    <property type="project" value="UniProtKB-SubCell"/>
</dbReference>
<dbReference type="PANTHER" id="PTHR11590:SF6">
    <property type="entry name" value="PROTEIN-GLUTAMINE GAMMA-GLUTAMYLTRANSFERASE 2"/>
    <property type="match status" value="1"/>
</dbReference>
<dbReference type="GO" id="GO:0006508">
    <property type="term" value="P:proteolysis"/>
    <property type="evidence" value="ECO:0007669"/>
    <property type="project" value="UniProtKB-KW"/>
</dbReference>
<keyword evidence="24" id="KW-0012">Acyltransferase</keyword>
<keyword evidence="16" id="KW-0479">Metal-binding</keyword>
<dbReference type="GO" id="GO:0005525">
    <property type="term" value="F:GTP binding"/>
    <property type="evidence" value="ECO:0007669"/>
    <property type="project" value="UniProtKB-KW"/>
</dbReference>
<dbReference type="GO" id="GO:0005634">
    <property type="term" value="C:nucleus"/>
    <property type="evidence" value="ECO:0007669"/>
    <property type="project" value="UniProtKB-SubCell"/>
</dbReference>
<evidence type="ECO:0000256" key="20">
    <source>
        <dbReference type="ARBA" id="ARBA00023128"/>
    </source>
</evidence>
<dbReference type="Gene3D" id="2.60.40.10">
    <property type="entry name" value="Immunoglobulins"/>
    <property type="match status" value="4"/>
</dbReference>
<comment type="subcellular location">
    <subcellularLocation>
        <location evidence="4">Cell membrane</location>
    </subcellularLocation>
    <subcellularLocation>
        <location evidence="5">Chromosome</location>
    </subcellularLocation>
    <subcellularLocation>
        <location evidence="7">Cytoplasm</location>
        <location evidence="7">Cytosol</location>
    </subcellularLocation>
    <subcellularLocation>
        <location evidence="3">Mitochondrion</location>
    </subcellularLocation>
    <subcellularLocation>
        <location evidence="2">Nucleus</location>
    </subcellularLocation>
    <subcellularLocation>
        <location evidence="6">Secreted</location>
        <location evidence="6">Extracellular space</location>
        <location evidence="6">Extracellular matrix</location>
    </subcellularLocation>
</comment>
<keyword evidence="12" id="KW-0964">Secreted</keyword>
<evidence type="ECO:0000256" key="32">
    <source>
        <dbReference type="ARBA" id="ARBA00042099"/>
    </source>
</evidence>
<comment type="catalytic activity">
    <reaction evidence="39">
        <text>L-glutaminyl-[protein] + histamine = 5-histaminyl-L-glutamyl-[protein] + NH4(+)</text>
        <dbReference type="Rhea" id="RHEA:66564"/>
        <dbReference type="Rhea" id="RHEA-COMP:10207"/>
        <dbReference type="Rhea" id="RHEA-COMP:17056"/>
        <dbReference type="ChEBI" id="CHEBI:28938"/>
        <dbReference type="ChEBI" id="CHEBI:30011"/>
        <dbReference type="ChEBI" id="CHEBI:58432"/>
        <dbReference type="ChEBI" id="CHEBI:167179"/>
    </reaction>
    <physiologicalReaction direction="left-to-right" evidence="39">
        <dbReference type="Rhea" id="RHEA:66565"/>
    </physiologicalReaction>
</comment>
<evidence type="ECO:0000256" key="12">
    <source>
        <dbReference type="ARBA" id="ARBA00022525"/>
    </source>
</evidence>
<dbReference type="GO" id="GO:0008233">
    <property type="term" value="F:peptidase activity"/>
    <property type="evidence" value="ECO:0007669"/>
    <property type="project" value="UniProtKB-KW"/>
</dbReference>
<dbReference type="SUPFAM" id="SSF49309">
    <property type="entry name" value="Transglutaminase, two C-terminal domains"/>
    <property type="match status" value="2"/>
</dbReference>
<comment type="catalytic activity">
    <reaction evidence="38">
        <text>L-glutaminyl-[protein] + H2O = L-glutamyl-[protein] + NH4(+)</text>
        <dbReference type="Rhea" id="RHEA:16441"/>
        <dbReference type="Rhea" id="RHEA-COMP:10207"/>
        <dbReference type="Rhea" id="RHEA-COMP:10208"/>
        <dbReference type="ChEBI" id="CHEBI:15377"/>
        <dbReference type="ChEBI" id="CHEBI:28938"/>
        <dbReference type="ChEBI" id="CHEBI:29973"/>
        <dbReference type="ChEBI" id="CHEBI:30011"/>
        <dbReference type="EC" id="3.5.1.44"/>
    </reaction>
    <physiologicalReaction direction="left-to-right" evidence="38">
        <dbReference type="Rhea" id="RHEA:16442"/>
    </physiologicalReaction>
</comment>
<evidence type="ECO:0000256" key="14">
    <source>
        <dbReference type="ARBA" id="ARBA00022670"/>
    </source>
</evidence>
<protein>
    <recommendedName>
        <fullName evidence="29">Protein-glutamine gamma-glutamyltransferase 2</fullName>
        <ecNumber evidence="25">2.3.2.13</ecNumber>
        <ecNumber evidence="28">3.5.1.44</ecNumber>
    </recommendedName>
    <alternativeName>
        <fullName evidence="32">Isopeptidase TGM2</fullName>
    </alternativeName>
    <alternativeName>
        <fullName evidence="34">Protein-glutamine deamidase TGM2</fullName>
    </alternativeName>
    <alternativeName>
        <fullName evidence="33">Protein-glutamine dopaminyltransferase TGM2</fullName>
    </alternativeName>
    <alternativeName>
        <fullName evidence="36">Protein-glutamine histaminyltransferase TGM2</fullName>
    </alternativeName>
    <alternativeName>
        <fullName evidence="37">Protein-glutamine noradrenalinyltransferase TGM2</fullName>
    </alternativeName>
    <alternativeName>
        <fullName evidence="35">Protein-glutamine serotonyltransferase TGM2</fullName>
    </alternativeName>
    <alternativeName>
        <fullName evidence="31">Tissue transglutaminase</fullName>
    </alternativeName>
    <alternativeName>
        <fullName evidence="30">Transglutaminase-2</fullName>
    </alternativeName>
</protein>
<gene>
    <name evidence="43" type="ORF">CCH79_00019908</name>
</gene>
<evidence type="ECO:0000256" key="21">
    <source>
        <dbReference type="ARBA" id="ARBA00023134"/>
    </source>
</evidence>
<evidence type="ECO:0000256" key="17">
    <source>
        <dbReference type="ARBA" id="ARBA00022741"/>
    </source>
</evidence>
<dbReference type="InterPro" id="IPR002931">
    <property type="entry name" value="Transglutaminase-like"/>
</dbReference>
<evidence type="ECO:0000256" key="29">
    <source>
        <dbReference type="ARBA" id="ARBA00040561"/>
    </source>
</evidence>
<dbReference type="InterPro" id="IPR038765">
    <property type="entry name" value="Papain-like_cys_pep_sf"/>
</dbReference>
<dbReference type="SMART" id="SM00460">
    <property type="entry name" value="TGc"/>
    <property type="match status" value="1"/>
</dbReference>